<dbReference type="AlphaFoldDB" id="A0A7C8M2H5"/>
<gene>
    <name evidence="1" type="ORF">BDV95DRAFT_506531</name>
</gene>
<proteinExistence type="predicted"/>
<dbReference type="OrthoDB" id="5343383at2759"/>
<evidence type="ECO:0000313" key="2">
    <source>
        <dbReference type="Proteomes" id="UP000481861"/>
    </source>
</evidence>
<protein>
    <submittedName>
        <fullName evidence="1">Uncharacterized protein</fullName>
    </submittedName>
</protein>
<reference evidence="1 2" key="1">
    <citation type="submission" date="2020-01" db="EMBL/GenBank/DDBJ databases">
        <authorList>
            <consortium name="DOE Joint Genome Institute"/>
            <person name="Haridas S."/>
            <person name="Albert R."/>
            <person name="Binder M."/>
            <person name="Bloem J."/>
            <person name="Labutti K."/>
            <person name="Salamov A."/>
            <person name="Andreopoulos B."/>
            <person name="Baker S.E."/>
            <person name="Barry K."/>
            <person name="Bills G."/>
            <person name="Bluhm B.H."/>
            <person name="Cannon C."/>
            <person name="Castanera R."/>
            <person name="Culley D.E."/>
            <person name="Daum C."/>
            <person name="Ezra D."/>
            <person name="Gonzalez J.B."/>
            <person name="Henrissat B."/>
            <person name="Kuo A."/>
            <person name="Liang C."/>
            <person name="Lipzen A."/>
            <person name="Lutzoni F."/>
            <person name="Magnuson J."/>
            <person name="Mondo S."/>
            <person name="Nolan M."/>
            <person name="Ohm R."/>
            <person name="Pangilinan J."/>
            <person name="Park H.-J.H."/>
            <person name="Ramirez L."/>
            <person name="Alfaro M."/>
            <person name="Sun H."/>
            <person name="Tritt A."/>
            <person name="Yoshinaga Y."/>
            <person name="Zwiers L.-H.L."/>
            <person name="Turgeon B.G."/>
            <person name="Goodwin S.B."/>
            <person name="Spatafora J.W."/>
            <person name="Crous P.W."/>
            <person name="Grigoriev I.V."/>
        </authorList>
    </citation>
    <scope>NUCLEOTIDE SEQUENCE [LARGE SCALE GENOMIC DNA]</scope>
    <source>
        <strain evidence="1 2">CBS 611.86</strain>
    </source>
</reference>
<name>A0A7C8M2H5_9PLEO</name>
<sequence>MPYDRATVVACLTRHFDILIRTAYLPASSVRRPPPTGWSDADLAVDVLRALGRSEMVIDLLRYLPYLPRPDEGVESKWEVWPETEAISYLRDGGNLGGVVAEECRGVGKVGMGMGWVEMGLMPKEGEWREGMVSLSGGRH</sequence>
<accession>A0A7C8M2H5</accession>
<organism evidence="1 2">
    <name type="scientific">Massariosphaeria phaeospora</name>
    <dbReference type="NCBI Taxonomy" id="100035"/>
    <lineage>
        <taxon>Eukaryota</taxon>
        <taxon>Fungi</taxon>
        <taxon>Dikarya</taxon>
        <taxon>Ascomycota</taxon>
        <taxon>Pezizomycotina</taxon>
        <taxon>Dothideomycetes</taxon>
        <taxon>Pleosporomycetidae</taxon>
        <taxon>Pleosporales</taxon>
        <taxon>Pleosporales incertae sedis</taxon>
        <taxon>Massariosphaeria</taxon>
    </lineage>
</organism>
<comment type="caution">
    <text evidence="1">The sequence shown here is derived from an EMBL/GenBank/DDBJ whole genome shotgun (WGS) entry which is preliminary data.</text>
</comment>
<dbReference type="Proteomes" id="UP000481861">
    <property type="component" value="Unassembled WGS sequence"/>
</dbReference>
<feature type="non-terminal residue" evidence="1">
    <location>
        <position position="140"/>
    </location>
</feature>
<keyword evidence="2" id="KW-1185">Reference proteome</keyword>
<dbReference type="EMBL" id="JAADJZ010000031">
    <property type="protein sequence ID" value="KAF2865701.1"/>
    <property type="molecule type" value="Genomic_DNA"/>
</dbReference>
<evidence type="ECO:0000313" key="1">
    <source>
        <dbReference type="EMBL" id="KAF2865701.1"/>
    </source>
</evidence>